<reference evidence="1" key="1">
    <citation type="submission" date="2017-06" db="EMBL/GenBank/DDBJ databases">
        <title>Novel phages from South African skin metaviromes.</title>
        <authorList>
            <person name="van Zyl L.J."/>
            <person name="Abrahams Y."/>
            <person name="Stander E.A."/>
            <person name="Kirby B.M."/>
            <person name="Clavaud C."/>
            <person name="Farcet C."/>
            <person name="Breton L."/>
            <person name="Trindade M.I."/>
        </authorList>
    </citation>
    <scope>NUCLEOTIDE SEQUENCE</scope>
</reference>
<name>A0A2H4J4Q8_9CAUD</name>
<evidence type="ECO:0000313" key="1">
    <source>
        <dbReference type="EMBL" id="ASN68297.1"/>
    </source>
</evidence>
<protein>
    <submittedName>
        <fullName evidence="1">Uncharacterized protein</fullName>
    </submittedName>
</protein>
<gene>
    <name evidence="1" type="ORF">10S11_35</name>
</gene>
<dbReference type="InterPro" id="IPR020288">
    <property type="entry name" value="Sheath_initiator"/>
</dbReference>
<dbReference type="EMBL" id="MF417875">
    <property type="protein sequence ID" value="ASN68297.1"/>
    <property type="molecule type" value="Genomic_DNA"/>
</dbReference>
<organism evidence="1">
    <name type="scientific">uncultured Caudovirales phage</name>
    <dbReference type="NCBI Taxonomy" id="2100421"/>
    <lineage>
        <taxon>Viruses</taxon>
        <taxon>Duplodnaviria</taxon>
        <taxon>Heunggongvirae</taxon>
        <taxon>Uroviricota</taxon>
        <taxon>Caudoviricetes</taxon>
        <taxon>Peduoviridae</taxon>
        <taxon>Maltschvirus</taxon>
        <taxon>Maltschvirus maltsch</taxon>
    </lineage>
</organism>
<proteinExistence type="predicted"/>
<accession>A0A2H4J4Q8</accession>
<dbReference type="Pfam" id="PF10934">
    <property type="entry name" value="Sheath_initiator"/>
    <property type="match status" value="1"/>
</dbReference>
<sequence length="152" mass="17876">MPNLFPEDTSLEEGNIDGLEEPLIDFKGSYLFDFKKGDFVKNPDGTIAKCSDLQAYIQWCNKVLLSPRYKLAYSDLYGQDFKEIIGSGLSKEAIELELKRMTQEALMVHPRTKEVTNFLFKWIENKEEVYYEFEILTIDEEKFMLHNELKVW</sequence>